<feature type="region of interest" description="Disordered" evidence="1">
    <location>
        <begin position="45"/>
        <end position="71"/>
    </location>
</feature>
<sequence>MILHRVFHKQIVALPLVGLGLLIGSCVVFEKDEVHIETVGKEIGKKSNVTPVEPKSGAADPSKSGPPHQGPIRIIIQEAVLTA</sequence>
<dbReference type="PROSITE" id="PS51257">
    <property type="entry name" value="PROKAR_LIPOPROTEIN"/>
    <property type="match status" value="1"/>
</dbReference>
<name>A0A0F9BZ54_9ZZZZ</name>
<evidence type="ECO:0000256" key="1">
    <source>
        <dbReference type="SAM" id="MobiDB-lite"/>
    </source>
</evidence>
<protein>
    <submittedName>
        <fullName evidence="2">Uncharacterized protein</fullName>
    </submittedName>
</protein>
<dbReference type="AlphaFoldDB" id="A0A0F9BZ54"/>
<proteinExistence type="predicted"/>
<dbReference type="EMBL" id="LAZR01046821">
    <property type="protein sequence ID" value="KKK95644.1"/>
    <property type="molecule type" value="Genomic_DNA"/>
</dbReference>
<feature type="non-terminal residue" evidence="2">
    <location>
        <position position="83"/>
    </location>
</feature>
<accession>A0A0F9BZ54</accession>
<organism evidence="2">
    <name type="scientific">marine sediment metagenome</name>
    <dbReference type="NCBI Taxonomy" id="412755"/>
    <lineage>
        <taxon>unclassified sequences</taxon>
        <taxon>metagenomes</taxon>
        <taxon>ecological metagenomes</taxon>
    </lineage>
</organism>
<gene>
    <name evidence="2" type="ORF">LCGC14_2670740</name>
</gene>
<comment type="caution">
    <text evidence="2">The sequence shown here is derived from an EMBL/GenBank/DDBJ whole genome shotgun (WGS) entry which is preliminary data.</text>
</comment>
<reference evidence="2" key="1">
    <citation type="journal article" date="2015" name="Nature">
        <title>Complex archaea that bridge the gap between prokaryotes and eukaryotes.</title>
        <authorList>
            <person name="Spang A."/>
            <person name="Saw J.H."/>
            <person name="Jorgensen S.L."/>
            <person name="Zaremba-Niedzwiedzka K."/>
            <person name="Martijn J."/>
            <person name="Lind A.E."/>
            <person name="van Eijk R."/>
            <person name="Schleper C."/>
            <person name="Guy L."/>
            <person name="Ettema T.J."/>
        </authorList>
    </citation>
    <scope>NUCLEOTIDE SEQUENCE</scope>
</reference>
<evidence type="ECO:0000313" key="2">
    <source>
        <dbReference type="EMBL" id="KKK95644.1"/>
    </source>
</evidence>